<reference evidence="3" key="2">
    <citation type="submission" date="2015-01" db="EMBL/GenBank/DDBJ databases">
        <title>Evolutionary Origins and Diversification of the Mycorrhizal Mutualists.</title>
        <authorList>
            <consortium name="DOE Joint Genome Institute"/>
            <consortium name="Mycorrhizal Genomics Consortium"/>
            <person name="Kohler A."/>
            <person name="Kuo A."/>
            <person name="Nagy L.G."/>
            <person name="Floudas D."/>
            <person name="Copeland A."/>
            <person name="Barry K.W."/>
            <person name="Cichocki N."/>
            <person name="Veneault-Fourrey C."/>
            <person name="LaButti K."/>
            <person name="Lindquist E.A."/>
            <person name="Lipzen A."/>
            <person name="Lundell T."/>
            <person name="Morin E."/>
            <person name="Murat C."/>
            <person name="Riley R."/>
            <person name="Ohm R."/>
            <person name="Sun H."/>
            <person name="Tunlid A."/>
            <person name="Henrissat B."/>
            <person name="Grigoriev I.V."/>
            <person name="Hibbett D.S."/>
            <person name="Martin F."/>
        </authorList>
    </citation>
    <scope>NUCLEOTIDE SEQUENCE [LARGE SCALE GENOMIC DNA]</scope>
    <source>
        <strain evidence="3">UH-Slu-Lm8-n1</strain>
    </source>
</reference>
<dbReference type="Proteomes" id="UP000054485">
    <property type="component" value="Unassembled WGS sequence"/>
</dbReference>
<dbReference type="InParanoid" id="A0A0D0A8B2"/>
<proteinExistence type="predicted"/>
<evidence type="ECO:0000256" key="1">
    <source>
        <dbReference type="SAM" id="MobiDB-lite"/>
    </source>
</evidence>
<evidence type="ECO:0000313" key="3">
    <source>
        <dbReference type="Proteomes" id="UP000054485"/>
    </source>
</evidence>
<keyword evidence="3" id="KW-1185">Reference proteome</keyword>
<dbReference type="EMBL" id="KN835424">
    <property type="protein sequence ID" value="KIK37881.1"/>
    <property type="molecule type" value="Genomic_DNA"/>
</dbReference>
<dbReference type="STRING" id="930992.A0A0D0A8B2"/>
<dbReference type="HOGENOM" id="CLU_088642_0_0_1"/>
<accession>A0A0D0A8B2</accession>
<reference evidence="2 3" key="1">
    <citation type="submission" date="2014-04" db="EMBL/GenBank/DDBJ databases">
        <authorList>
            <consortium name="DOE Joint Genome Institute"/>
            <person name="Kuo A."/>
            <person name="Ruytinx J."/>
            <person name="Rineau F."/>
            <person name="Colpaert J."/>
            <person name="Kohler A."/>
            <person name="Nagy L.G."/>
            <person name="Floudas D."/>
            <person name="Copeland A."/>
            <person name="Barry K.W."/>
            <person name="Cichocki N."/>
            <person name="Veneault-Fourrey C."/>
            <person name="LaButti K."/>
            <person name="Lindquist E.A."/>
            <person name="Lipzen A."/>
            <person name="Lundell T."/>
            <person name="Morin E."/>
            <person name="Murat C."/>
            <person name="Sun H."/>
            <person name="Tunlid A."/>
            <person name="Henrissat B."/>
            <person name="Grigoriev I.V."/>
            <person name="Hibbett D.S."/>
            <person name="Martin F."/>
            <person name="Nordberg H.P."/>
            <person name="Cantor M.N."/>
            <person name="Hua S.X."/>
        </authorList>
    </citation>
    <scope>NUCLEOTIDE SEQUENCE [LARGE SCALE GENOMIC DNA]</scope>
    <source>
        <strain evidence="2 3">UH-Slu-Lm8-n1</strain>
    </source>
</reference>
<gene>
    <name evidence="2" type="ORF">CY34DRAFT_809929</name>
</gene>
<dbReference type="AlphaFoldDB" id="A0A0D0A8B2"/>
<evidence type="ECO:0000313" key="2">
    <source>
        <dbReference type="EMBL" id="KIK37881.1"/>
    </source>
</evidence>
<dbReference type="OrthoDB" id="3063716at2759"/>
<protein>
    <submittedName>
        <fullName evidence="2">Uncharacterized protein</fullName>
    </submittedName>
</protein>
<organism evidence="2 3">
    <name type="scientific">Suillus luteus UH-Slu-Lm8-n1</name>
    <dbReference type="NCBI Taxonomy" id="930992"/>
    <lineage>
        <taxon>Eukaryota</taxon>
        <taxon>Fungi</taxon>
        <taxon>Dikarya</taxon>
        <taxon>Basidiomycota</taxon>
        <taxon>Agaricomycotina</taxon>
        <taxon>Agaricomycetes</taxon>
        <taxon>Agaricomycetidae</taxon>
        <taxon>Boletales</taxon>
        <taxon>Suillineae</taxon>
        <taxon>Suillaceae</taxon>
        <taxon>Suillus</taxon>
    </lineage>
</organism>
<sequence length="293" mass="33261">MITKFANPHLQGQDFELVSRAQLRSDVDPLVDVDVTSDIEVANSKRKLHELLFSEFGQCLSIASSQAPRKKNRFSRDETMPPDIQDGLIPFRLLSSTTPPRIISTIPKPPPRPKTRPPDCEDNPIQAEERMRRAQSVAVDFAQLGAPSQKLVKPCVQDDQKVIRMIGNIPVPHPAMMVSESRRHRTGRRQEVGPPVPGAIDSPHSLRATCITLPTTFPEDLYSHHKTRVKAVKKMPYEHLPPAYWRPDSNQRGKCMGYGLGYPGSWSIRYEGDPKKRWYVRDTMRKATFSTYI</sequence>
<feature type="region of interest" description="Disordered" evidence="1">
    <location>
        <begin position="99"/>
        <end position="118"/>
    </location>
</feature>
<name>A0A0D0A8B2_9AGAM</name>